<evidence type="ECO:0000256" key="1">
    <source>
        <dbReference type="SAM" id="MobiDB-lite"/>
    </source>
</evidence>
<evidence type="ECO:0000313" key="2">
    <source>
        <dbReference type="EMBL" id="KAK2029714.1"/>
    </source>
</evidence>
<dbReference type="Proteomes" id="UP001232148">
    <property type="component" value="Unassembled WGS sequence"/>
</dbReference>
<reference evidence="2" key="1">
    <citation type="submission" date="2021-06" db="EMBL/GenBank/DDBJ databases">
        <title>Comparative genomics, transcriptomics and evolutionary studies reveal genomic signatures of adaptation to plant cell wall in hemibiotrophic fungi.</title>
        <authorList>
            <consortium name="DOE Joint Genome Institute"/>
            <person name="Baroncelli R."/>
            <person name="Diaz J.F."/>
            <person name="Benocci T."/>
            <person name="Peng M."/>
            <person name="Battaglia E."/>
            <person name="Haridas S."/>
            <person name="Andreopoulos W."/>
            <person name="Labutti K."/>
            <person name="Pangilinan J."/>
            <person name="Floch G.L."/>
            <person name="Makela M.R."/>
            <person name="Henrissat B."/>
            <person name="Grigoriev I.V."/>
            <person name="Crouch J.A."/>
            <person name="De Vries R.P."/>
            <person name="Sukno S.A."/>
            <person name="Thon M.R."/>
        </authorList>
    </citation>
    <scope>NUCLEOTIDE SEQUENCE</scope>
    <source>
        <strain evidence="2">MAFF235873</strain>
    </source>
</reference>
<proteinExistence type="predicted"/>
<name>A0AAD9M1U9_9PEZI</name>
<sequence length="167" mass="18641">MYIVLPTYLSVPTYLGRQVRILTVLRTWVPWVARKDEKTKPPTTQRPGILDHAQPGSLPCPGEGGREGLRQRFGAALRSAVQCVQGRAALRSEARPGIISSTGYPETIAQFAETRRRPCRRPCPDGPHFVRTGFEKGTRFTSLQRRLPNRGPIMSDIPWPTSPPLSL</sequence>
<dbReference type="EMBL" id="MU842860">
    <property type="protein sequence ID" value="KAK2029714.1"/>
    <property type="molecule type" value="Genomic_DNA"/>
</dbReference>
<accession>A0AAD9M1U9</accession>
<organism evidence="2 3">
    <name type="scientific">Colletotrichum zoysiae</name>
    <dbReference type="NCBI Taxonomy" id="1216348"/>
    <lineage>
        <taxon>Eukaryota</taxon>
        <taxon>Fungi</taxon>
        <taxon>Dikarya</taxon>
        <taxon>Ascomycota</taxon>
        <taxon>Pezizomycotina</taxon>
        <taxon>Sordariomycetes</taxon>
        <taxon>Hypocreomycetidae</taxon>
        <taxon>Glomerellales</taxon>
        <taxon>Glomerellaceae</taxon>
        <taxon>Colletotrichum</taxon>
        <taxon>Colletotrichum graminicola species complex</taxon>
    </lineage>
</organism>
<comment type="caution">
    <text evidence="2">The sequence shown here is derived from an EMBL/GenBank/DDBJ whole genome shotgun (WGS) entry which is preliminary data.</text>
</comment>
<protein>
    <submittedName>
        <fullName evidence="2">Uncharacterized protein</fullName>
    </submittedName>
</protein>
<gene>
    <name evidence="2" type="ORF">LX32DRAFT_349122</name>
</gene>
<keyword evidence="3" id="KW-1185">Reference proteome</keyword>
<evidence type="ECO:0000313" key="3">
    <source>
        <dbReference type="Proteomes" id="UP001232148"/>
    </source>
</evidence>
<feature type="region of interest" description="Disordered" evidence="1">
    <location>
        <begin position="148"/>
        <end position="167"/>
    </location>
</feature>
<dbReference type="AlphaFoldDB" id="A0AAD9M1U9"/>